<dbReference type="Gene3D" id="3.30.750.44">
    <property type="match status" value="1"/>
</dbReference>
<protein>
    <recommendedName>
        <fullName evidence="5">Tail specific protease domain-containing protein</fullName>
    </recommendedName>
</protein>
<feature type="domain" description="Tail specific protease" evidence="5">
    <location>
        <begin position="165"/>
        <end position="340"/>
    </location>
</feature>
<dbReference type="SMART" id="SM00245">
    <property type="entry name" value="TSPc"/>
    <property type="match status" value="1"/>
</dbReference>
<dbReference type="GO" id="GO:0007165">
    <property type="term" value="P:signal transduction"/>
    <property type="evidence" value="ECO:0007669"/>
    <property type="project" value="TreeGrafter"/>
</dbReference>
<dbReference type="SUPFAM" id="SSF50156">
    <property type="entry name" value="PDZ domain-like"/>
    <property type="match status" value="1"/>
</dbReference>
<evidence type="ECO:0000256" key="4">
    <source>
        <dbReference type="SAM" id="MobiDB-lite"/>
    </source>
</evidence>
<dbReference type="Gene3D" id="2.30.42.10">
    <property type="match status" value="1"/>
</dbReference>
<name>A0A0C3U7M8_GUITC</name>
<feature type="compositionally biased region" description="Polar residues" evidence="4">
    <location>
        <begin position="183"/>
        <end position="192"/>
    </location>
</feature>
<evidence type="ECO:0000313" key="6">
    <source>
        <dbReference type="EnsemblProtists" id="EKX52166"/>
    </source>
</evidence>
<keyword evidence="2" id="KW-0378">Hydrolase</keyword>
<reference evidence="7" key="2">
    <citation type="submission" date="2012-11" db="EMBL/GenBank/DDBJ databases">
        <authorList>
            <person name="Kuo A."/>
            <person name="Curtis B.A."/>
            <person name="Tanifuji G."/>
            <person name="Burki F."/>
            <person name="Gruber A."/>
            <person name="Irimia M."/>
            <person name="Maruyama S."/>
            <person name="Arias M.C."/>
            <person name="Ball S.G."/>
            <person name="Gile G.H."/>
            <person name="Hirakawa Y."/>
            <person name="Hopkins J.F."/>
            <person name="Rensing S.A."/>
            <person name="Schmutz J."/>
            <person name="Symeonidi A."/>
            <person name="Elias M."/>
            <person name="Eveleigh R.J."/>
            <person name="Herman E.K."/>
            <person name="Klute M.J."/>
            <person name="Nakayama T."/>
            <person name="Obornik M."/>
            <person name="Reyes-Prieto A."/>
            <person name="Armbrust E.V."/>
            <person name="Aves S.J."/>
            <person name="Beiko R.G."/>
            <person name="Coutinho P."/>
            <person name="Dacks J.B."/>
            <person name="Durnford D.G."/>
            <person name="Fast N.M."/>
            <person name="Green B.R."/>
            <person name="Grisdale C."/>
            <person name="Hempe F."/>
            <person name="Henrissat B."/>
            <person name="Hoppner M.P."/>
            <person name="Ishida K.-I."/>
            <person name="Kim E."/>
            <person name="Koreny L."/>
            <person name="Kroth P.G."/>
            <person name="Liu Y."/>
            <person name="Malik S.-B."/>
            <person name="Maier U.G."/>
            <person name="McRose D."/>
            <person name="Mock T."/>
            <person name="Neilson J.A."/>
            <person name="Onodera N.T."/>
            <person name="Poole A.M."/>
            <person name="Pritham E.J."/>
            <person name="Richards T.A."/>
            <person name="Rocap G."/>
            <person name="Roy S.W."/>
            <person name="Sarai C."/>
            <person name="Schaack S."/>
            <person name="Shirato S."/>
            <person name="Slamovits C.H."/>
            <person name="Spencer D.F."/>
            <person name="Suzuki S."/>
            <person name="Worden A.Z."/>
            <person name="Zauner S."/>
            <person name="Barry K."/>
            <person name="Bell C."/>
            <person name="Bharti A.K."/>
            <person name="Crow J.A."/>
            <person name="Grimwood J."/>
            <person name="Kramer R."/>
            <person name="Lindquist E."/>
            <person name="Lucas S."/>
            <person name="Salamov A."/>
            <person name="McFadden G.I."/>
            <person name="Lane C.E."/>
            <person name="Keeling P.J."/>
            <person name="Gray M.W."/>
            <person name="Grigoriev I.V."/>
            <person name="Archibald J.M."/>
        </authorList>
    </citation>
    <scope>NUCLEOTIDE SEQUENCE</scope>
    <source>
        <strain evidence="7">CCMP2712</strain>
    </source>
</reference>
<dbReference type="Proteomes" id="UP000011087">
    <property type="component" value="Unassembled WGS sequence"/>
</dbReference>
<keyword evidence="3" id="KW-0720">Serine protease</keyword>
<sequence length="346" mass="37232">MLKVDATLQEESRIVAEAWKILDKAFVDKTFNGNDWTEVRKKYVRTNYKNTAEAYAAIREMTGLLGDRFTRFLTPAQYETLSNMYTSETPQAGVGVEMALDPESNQIKIVSVVPSSPAEKVGVKKGDLSSRSMTCLSGGSTPDDAASLLRGEDGSTVNIKLESKGKTRELVLTREILKATSVSSKLVPSPESNRSRRAESLSCPSRASSQVLSEAKALRTQGAKALLLDLRGNLGGYFPAGVDLAKVKIDVPVLALTSTQNGALAEVSLAVLVDHNTASAAEVLTAALQDNKRAGVIGEQTYGKGLVQTIARLQDGSALVITVAKYRTPLGQDINKVSLLWFPLDR</sequence>
<dbReference type="GO" id="GO:0008236">
    <property type="term" value="F:serine-type peptidase activity"/>
    <property type="evidence" value="ECO:0007669"/>
    <property type="project" value="UniProtKB-KW"/>
</dbReference>
<evidence type="ECO:0000313" key="7">
    <source>
        <dbReference type="Proteomes" id="UP000011087"/>
    </source>
</evidence>
<dbReference type="InterPro" id="IPR004447">
    <property type="entry name" value="Peptidase_S41A"/>
</dbReference>
<reference evidence="6" key="3">
    <citation type="submission" date="2016-03" db="UniProtKB">
        <authorList>
            <consortium name="EnsemblProtists"/>
        </authorList>
    </citation>
    <scope>IDENTIFICATION</scope>
</reference>
<dbReference type="EnsemblProtists" id="EKX52166">
    <property type="protein sequence ID" value="EKX52166"/>
    <property type="gene ID" value="GUITHDRAFT_65305"/>
</dbReference>
<dbReference type="PANTHER" id="PTHR32060:SF30">
    <property type="entry name" value="CARBOXY-TERMINAL PROCESSING PROTEASE CTPA"/>
    <property type="match status" value="1"/>
</dbReference>
<dbReference type="Gene3D" id="3.90.226.10">
    <property type="entry name" value="2-enoyl-CoA Hydratase, Chain A, domain 1"/>
    <property type="match status" value="1"/>
</dbReference>
<keyword evidence="7" id="KW-1185">Reference proteome</keyword>
<dbReference type="InterPro" id="IPR005151">
    <property type="entry name" value="Tail-specific_protease"/>
</dbReference>
<proteinExistence type="predicted"/>
<dbReference type="InterPro" id="IPR036034">
    <property type="entry name" value="PDZ_sf"/>
</dbReference>
<keyword evidence="1" id="KW-0645">Protease</keyword>
<dbReference type="PANTHER" id="PTHR32060">
    <property type="entry name" value="TAIL-SPECIFIC PROTEASE"/>
    <property type="match status" value="1"/>
</dbReference>
<dbReference type="GO" id="GO:0006508">
    <property type="term" value="P:proteolysis"/>
    <property type="evidence" value="ECO:0007669"/>
    <property type="project" value="UniProtKB-KW"/>
</dbReference>
<dbReference type="SUPFAM" id="SSF52096">
    <property type="entry name" value="ClpP/crotonase"/>
    <property type="match status" value="1"/>
</dbReference>
<dbReference type="CDD" id="cd07560">
    <property type="entry name" value="Peptidase_S41_CPP"/>
    <property type="match status" value="1"/>
</dbReference>
<organism evidence="6 7">
    <name type="scientific">Guillardia theta (strain CCMP2712)</name>
    <name type="common">Cryptophyte</name>
    <dbReference type="NCBI Taxonomy" id="905079"/>
    <lineage>
        <taxon>Eukaryota</taxon>
        <taxon>Cryptophyceae</taxon>
        <taxon>Pyrenomonadales</taxon>
        <taxon>Geminigeraceae</taxon>
        <taxon>Guillardia</taxon>
    </lineage>
</organism>
<dbReference type="OMA" id="QMWLDGN"/>
<reference evidence="7" key="1">
    <citation type="journal article" date="2012" name="Nature">
        <title>Algal genomes reveal evolutionary mosaicism and the fate of nucleomorphs.</title>
        <authorList>
            <consortium name="DOE Joint Genome Institute"/>
            <person name="Curtis B.A."/>
            <person name="Tanifuji G."/>
            <person name="Burki F."/>
            <person name="Gruber A."/>
            <person name="Irimia M."/>
            <person name="Maruyama S."/>
            <person name="Arias M.C."/>
            <person name="Ball S.G."/>
            <person name="Gile G.H."/>
            <person name="Hirakawa Y."/>
            <person name="Hopkins J.F."/>
            <person name="Kuo A."/>
            <person name="Rensing S.A."/>
            <person name="Schmutz J."/>
            <person name="Symeonidi A."/>
            <person name="Elias M."/>
            <person name="Eveleigh R.J."/>
            <person name="Herman E.K."/>
            <person name="Klute M.J."/>
            <person name="Nakayama T."/>
            <person name="Obornik M."/>
            <person name="Reyes-Prieto A."/>
            <person name="Armbrust E.V."/>
            <person name="Aves S.J."/>
            <person name="Beiko R.G."/>
            <person name="Coutinho P."/>
            <person name="Dacks J.B."/>
            <person name="Durnford D.G."/>
            <person name="Fast N.M."/>
            <person name="Green B.R."/>
            <person name="Grisdale C.J."/>
            <person name="Hempel F."/>
            <person name="Henrissat B."/>
            <person name="Hoppner M.P."/>
            <person name="Ishida K."/>
            <person name="Kim E."/>
            <person name="Koreny L."/>
            <person name="Kroth P.G."/>
            <person name="Liu Y."/>
            <person name="Malik S.B."/>
            <person name="Maier U.G."/>
            <person name="McRose D."/>
            <person name="Mock T."/>
            <person name="Neilson J.A."/>
            <person name="Onodera N.T."/>
            <person name="Poole A.M."/>
            <person name="Pritham E.J."/>
            <person name="Richards T.A."/>
            <person name="Rocap G."/>
            <person name="Roy S.W."/>
            <person name="Sarai C."/>
            <person name="Schaack S."/>
            <person name="Shirato S."/>
            <person name="Slamovits C.H."/>
            <person name="Spencer D.F."/>
            <person name="Suzuki S."/>
            <person name="Worden A.Z."/>
            <person name="Zauner S."/>
            <person name="Barry K."/>
            <person name="Bell C."/>
            <person name="Bharti A.K."/>
            <person name="Crow J.A."/>
            <person name="Grimwood J."/>
            <person name="Kramer R."/>
            <person name="Lindquist E."/>
            <person name="Lucas S."/>
            <person name="Salamov A."/>
            <person name="McFadden G.I."/>
            <person name="Lane C.E."/>
            <person name="Keeling P.J."/>
            <person name="Gray M.W."/>
            <person name="Grigoriev I.V."/>
            <person name="Archibald J.M."/>
        </authorList>
    </citation>
    <scope>NUCLEOTIDE SEQUENCE</scope>
    <source>
        <strain evidence="7">CCMP2712</strain>
    </source>
</reference>
<dbReference type="Pfam" id="PF03572">
    <property type="entry name" value="Peptidase_S41"/>
    <property type="match status" value="1"/>
</dbReference>
<evidence type="ECO:0000256" key="1">
    <source>
        <dbReference type="ARBA" id="ARBA00022670"/>
    </source>
</evidence>
<dbReference type="InterPro" id="IPR029045">
    <property type="entry name" value="ClpP/crotonase-like_dom_sf"/>
</dbReference>
<evidence type="ECO:0000256" key="2">
    <source>
        <dbReference type="ARBA" id="ARBA00022801"/>
    </source>
</evidence>
<accession>A0A0C3U7M8</accession>
<evidence type="ECO:0000259" key="5">
    <source>
        <dbReference type="SMART" id="SM00245"/>
    </source>
</evidence>
<dbReference type="AlphaFoldDB" id="A0A0C3U7M8"/>
<feature type="region of interest" description="Disordered" evidence="4">
    <location>
        <begin position="183"/>
        <end position="205"/>
    </location>
</feature>
<dbReference type="GO" id="GO:0004175">
    <property type="term" value="F:endopeptidase activity"/>
    <property type="evidence" value="ECO:0007669"/>
    <property type="project" value="TreeGrafter"/>
</dbReference>
<evidence type="ECO:0000256" key="3">
    <source>
        <dbReference type="ARBA" id="ARBA00022825"/>
    </source>
</evidence>